<dbReference type="Proteomes" id="UP000824890">
    <property type="component" value="Unassembled WGS sequence"/>
</dbReference>
<accession>A0ABQ7YGX5</accession>
<proteinExistence type="predicted"/>
<keyword evidence="2" id="KW-1185">Reference proteome</keyword>
<protein>
    <recommendedName>
        <fullName evidence="3">LOB domain-containing protein</fullName>
    </recommendedName>
</protein>
<sequence>MCRPVLDNDERHGEATKVTLQSFTYHLDGVYYPLRDDIDSLTTHLNALQQEIDTIQRLLDFQAEPLPSIDRWTRPSIDNDYTRS</sequence>
<evidence type="ECO:0008006" key="3">
    <source>
        <dbReference type="Google" id="ProtNLM"/>
    </source>
</evidence>
<reference evidence="1 2" key="1">
    <citation type="submission" date="2021-05" db="EMBL/GenBank/DDBJ databases">
        <title>Genome Assembly of Synthetic Allotetraploid Brassica napus Reveals Homoeologous Exchanges between Subgenomes.</title>
        <authorList>
            <person name="Davis J.T."/>
        </authorList>
    </citation>
    <scope>NUCLEOTIDE SEQUENCE [LARGE SCALE GENOMIC DNA]</scope>
    <source>
        <strain evidence="2">cv. Da-Ae</strain>
        <tissue evidence="1">Seedling</tissue>
    </source>
</reference>
<evidence type="ECO:0000313" key="2">
    <source>
        <dbReference type="Proteomes" id="UP000824890"/>
    </source>
</evidence>
<comment type="caution">
    <text evidence="1">The sequence shown here is derived from an EMBL/GenBank/DDBJ whole genome shotgun (WGS) entry which is preliminary data.</text>
</comment>
<dbReference type="EMBL" id="JAGKQM010000017">
    <property type="protein sequence ID" value="KAH0867453.1"/>
    <property type="molecule type" value="Genomic_DNA"/>
</dbReference>
<evidence type="ECO:0000313" key="1">
    <source>
        <dbReference type="EMBL" id="KAH0867453.1"/>
    </source>
</evidence>
<organism evidence="1 2">
    <name type="scientific">Brassica napus</name>
    <name type="common">Rape</name>
    <dbReference type="NCBI Taxonomy" id="3708"/>
    <lineage>
        <taxon>Eukaryota</taxon>
        <taxon>Viridiplantae</taxon>
        <taxon>Streptophyta</taxon>
        <taxon>Embryophyta</taxon>
        <taxon>Tracheophyta</taxon>
        <taxon>Spermatophyta</taxon>
        <taxon>Magnoliopsida</taxon>
        <taxon>eudicotyledons</taxon>
        <taxon>Gunneridae</taxon>
        <taxon>Pentapetalae</taxon>
        <taxon>rosids</taxon>
        <taxon>malvids</taxon>
        <taxon>Brassicales</taxon>
        <taxon>Brassicaceae</taxon>
        <taxon>Brassiceae</taxon>
        <taxon>Brassica</taxon>
    </lineage>
</organism>
<gene>
    <name evidence="1" type="ORF">HID58_074475</name>
</gene>
<name>A0ABQ7YGX5_BRANA</name>